<dbReference type="EMBL" id="JAAAHY010000333">
    <property type="protein sequence ID" value="KAF9964711.1"/>
    <property type="molecule type" value="Genomic_DNA"/>
</dbReference>
<evidence type="ECO:0000313" key="3">
    <source>
        <dbReference type="EMBL" id="KAF9964711.1"/>
    </source>
</evidence>
<feature type="transmembrane region" description="Helical" evidence="2">
    <location>
        <begin position="121"/>
        <end position="139"/>
    </location>
</feature>
<name>A0A9P6M3X1_MORAP</name>
<gene>
    <name evidence="3" type="ORF">BGZ70_006063</name>
</gene>
<keyword evidence="2" id="KW-1133">Transmembrane helix</keyword>
<reference evidence="3" key="1">
    <citation type="journal article" date="2020" name="Fungal Divers.">
        <title>Resolving the Mortierellaceae phylogeny through synthesis of multi-gene phylogenetics and phylogenomics.</title>
        <authorList>
            <person name="Vandepol N."/>
            <person name="Liber J."/>
            <person name="Desiro A."/>
            <person name="Na H."/>
            <person name="Kennedy M."/>
            <person name="Barry K."/>
            <person name="Grigoriev I.V."/>
            <person name="Miller A.N."/>
            <person name="O'Donnell K."/>
            <person name="Stajich J.E."/>
            <person name="Bonito G."/>
        </authorList>
    </citation>
    <scope>NUCLEOTIDE SEQUENCE</scope>
    <source>
        <strain evidence="3">CK1249</strain>
    </source>
</reference>
<comment type="caution">
    <text evidence="3">The sequence shown here is derived from an EMBL/GenBank/DDBJ whole genome shotgun (WGS) entry which is preliminary data.</text>
</comment>
<dbReference type="OrthoDB" id="377083at2759"/>
<feature type="compositionally biased region" description="Low complexity" evidence="1">
    <location>
        <begin position="428"/>
        <end position="447"/>
    </location>
</feature>
<sequence>MSVMSGYKSTGEGASVSGSTVVPGREDGLSMRSQWKQHSKSTGHHTTPTTSTEKSPAVTAAHRGSKSGRAATFLKQAAASMALNIGSSGSLPSPTRGSYQSGSGANSPAQRRRRANLLRVWIERGLMVGMGLLAGYRMMTLKYNREPLQYGVPSSGSPLKLSGGSWHSAHEQAHKDVIPTLSKNAWAIGAGLVLLTLVHALFLTAHDHRLQFPLYNKNQPLQPVQKRSSRYLNINAPQAVAAAAVVADSDDDSDDDEALQRERAAELQENLQLLNQESVQGASGNGAAVTGSGGGGVMEPVLGSLQSRFCQSAEGAMPQWRVWGSEAHWYRKGADNGSIFATVLVPVVLAAKFVQTVKDERFLSTATDGIETAESVLSSLALSLTFGASILVHMLLLKVFEDHAGHGPKTKPSPLYKDASSRSTILDSITLPPSTTPSATPSSSMSTNNLHASAA</sequence>
<proteinExistence type="predicted"/>
<evidence type="ECO:0000313" key="4">
    <source>
        <dbReference type="Proteomes" id="UP000738359"/>
    </source>
</evidence>
<feature type="non-terminal residue" evidence="3">
    <location>
        <position position="455"/>
    </location>
</feature>
<organism evidence="3 4">
    <name type="scientific">Mortierella alpina</name>
    <name type="common">Oleaginous fungus</name>
    <name type="synonym">Mortierella renispora</name>
    <dbReference type="NCBI Taxonomy" id="64518"/>
    <lineage>
        <taxon>Eukaryota</taxon>
        <taxon>Fungi</taxon>
        <taxon>Fungi incertae sedis</taxon>
        <taxon>Mucoromycota</taxon>
        <taxon>Mortierellomycotina</taxon>
        <taxon>Mortierellomycetes</taxon>
        <taxon>Mortierellales</taxon>
        <taxon>Mortierellaceae</taxon>
        <taxon>Mortierella</taxon>
    </lineage>
</organism>
<dbReference type="Proteomes" id="UP000738359">
    <property type="component" value="Unassembled WGS sequence"/>
</dbReference>
<feature type="compositionally biased region" description="Polar residues" evidence="1">
    <location>
        <begin position="85"/>
        <end position="109"/>
    </location>
</feature>
<feature type="region of interest" description="Disordered" evidence="1">
    <location>
        <begin position="426"/>
        <end position="455"/>
    </location>
</feature>
<feature type="transmembrane region" description="Helical" evidence="2">
    <location>
        <begin position="375"/>
        <end position="397"/>
    </location>
</feature>
<evidence type="ECO:0000256" key="2">
    <source>
        <dbReference type="SAM" id="Phobius"/>
    </source>
</evidence>
<keyword evidence="2" id="KW-0812">Transmembrane</keyword>
<accession>A0A9P6M3X1</accession>
<dbReference type="AlphaFoldDB" id="A0A9P6M3X1"/>
<evidence type="ECO:0000256" key="1">
    <source>
        <dbReference type="SAM" id="MobiDB-lite"/>
    </source>
</evidence>
<feature type="transmembrane region" description="Helical" evidence="2">
    <location>
        <begin position="185"/>
        <end position="205"/>
    </location>
</feature>
<keyword evidence="2" id="KW-0472">Membrane</keyword>
<keyword evidence="4" id="KW-1185">Reference proteome</keyword>
<feature type="region of interest" description="Disordered" evidence="1">
    <location>
        <begin position="85"/>
        <end position="111"/>
    </location>
</feature>
<protein>
    <submittedName>
        <fullName evidence="3">Uncharacterized protein</fullName>
    </submittedName>
</protein>
<feature type="region of interest" description="Disordered" evidence="1">
    <location>
        <begin position="1"/>
        <end position="68"/>
    </location>
</feature>